<evidence type="ECO:0000256" key="4">
    <source>
        <dbReference type="ARBA" id="ARBA00040194"/>
    </source>
</evidence>
<evidence type="ECO:0000256" key="2">
    <source>
        <dbReference type="ARBA" id="ARBA00022801"/>
    </source>
</evidence>
<dbReference type="RefSeq" id="WP_097192109.1">
    <property type="nucleotide sequence ID" value="NZ_JAAQXX010000040.1"/>
</dbReference>
<evidence type="ECO:0000313" key="7">
    <source>
        <dbReference type="Proteomes" id="UP000219564"/>
    </source>
</evidence>
<organism evidence="6 7">
    <name type="scientific">Pseudomonas lundensis</name>
    <dbReference type="NCBI Taxonomy" id="86185"/>
    <lineage>
        <taxon>Bacteria</taxon>
        <taxon>Pseudomonadati</taxon>
        <taxon>Pseudomonadota</taxon>
        <taxon>Gammaproteobacteria</taxon>
        <taxon>Pseudomonadales</taxon>
        <taxon>Pseudomonadaceae</taxon>
        <taxon>Pseudomonas</taxon>
    </lineage>
</organism>
<dbReference type="EMBL" id="OBKZ01000020">
    <property type="protein sequence ID" value="SOB53029.1"/>
    <property type="molecule type" value="Genomic_DNA"/>
</dbReference>
<evidence type="ECO:0000259" key="5">
    <source>
        <dbReference type="SMART" id="SM00507"/>
    </source>
</evidence>
<accession>A0AAX2H9X1</accession>
<proteinExistence type="inferred from homology"/>
<evidence type="ECO:0000256" key="3">
    <source>
        <dbReference type="ARBA" id="ARBA00038412"/>
    </source>
</evidence>
<dbReference type="GO" id="GO:0008270">
    <property type="term" value="F:zinc ion binding"/>
    <property type="evidence" value="ECO:0007669"/>
    <property type="project" value="InterPro"/>
</dbReference>
<dbReference type="InterPro" id="IPR002711">
    <property type="entry name" value="HNH"/>
</dbReference>
<evidence type="ECO:0000256" key="1">
    <source>
        <dbReference type="ARBA" id="ARBA00022722"/>
    </source>
</evidence>
<dbReference type="Proteomes" id="UP000219564">
    <property type="component" value="Unassembled WGS sequence"/>
</dbReference>
<evidence type="ECO:0000313" key="6">
    <source>
        <dbReference type="EMBL" id="SOB53029.1"/>
    </source>
</evidence>
<dbReference type="AlphaFoldDB" id="A0AAX2H9X1"/>
<comment type="similarity">
    <text evidence="3">Belongs to the HNH nuclease family.</text>
</comment>
<comment type="caution">
    <text evidence="6">The sequence shown here is derived from an EMBL/GenBank/DDBJ whole genome shotgun (WGS) entry which is preliminary data.</text>
</comment>
<dbReference type="CDD" id="cd00085">
    <property type="entry name" value="HNHc"/>
    <property type="match status" value="1"/>
</dbReference>
<dbReference type="PANTHER" id="PTHR41286">
    <property type="entry name" value="HNH NUCLEASE YAJD-RELATED"/>
    <property type="match status" value="1"/>
</dbReference>
<sequence>MYSYRWQRARIGWLRKHPLCAECERHARVTQATVVDHIQAHHGDTQLFWDRNNWQSLCKHCHDAHKQRFEKSGRVFGCTESGQPVDPSHFWNQP</sequence>
<reference evidence="6 7" key="1">
    <citation type="submission" date="2017-08" db="EMBL/GenBank/DDBJ databases">
        <authorList>
            <person name="Chaillou S."/>
        </authorList>
    </citation>
    <scope>NUCLEOTIDE SEQUENCE [LARGE SCALE GENOMIC DNA]</scope>
    <source>
        <strain evidence="6 7">MFPA15A1205</strain>
    </source>
</reference>
<dbReference type="PANTHER" id="PTHR41286:SF1">
    <property type="entry name" value="HNH NUCLEASE YAJD-RELATED"/>
    <property type="match status" value="1"/>
</dbReference>
<name>A0AAX2H9X1_9PSED</name>
<dbReference type="Pfam" id="PF01844">
    <property type="entry name" value="HNH"/>
    <property type="match status" value="1"/>
</dbReference>
<keyword evidence="1" id="KW-0540">Nuclease</keyword>
<dbReference type="GO" id="GO:0004519">
    <property type="term" value="F:endonuclease activity"/>
    <property type="evidence" value="ECO:0007669"/>
    <property type="project" value="InterPro"/>
</dbReference>
<keyword evidence="2" id="KW-0378">Hydrolase</keyword>
<dbReference type="GO" id="GO:0003676">
    <property type="term" value="F:nucleic acid binding"/>
    <property type="evidence" value="ECO:0007669"/>
    <property type="project" value="InterPro"/>
</dbReference>
<gene>
    <name evidence="6" type="ORF">PLUA15_270011</name>
</gene>
<dbReference type="GO" id="GO:0005829">
    <property type="term" value="C:cytosol"/>
    <property type="evidence" value="ECO:0007669"/>
    <property type="project" value="TreeGrafter"/>
</dbReference>
<dbReference type="InterPro" id="IPR003615">
    <property type="entry name" value="HNH_nuc"/>
</dbReference>
<dbReference type="GO" id="GO:0016787">
    <property type="term" value="F:hydrolase activity"/>
    <property type="evidence" value="ECO:0007669"/>
    <property type="project" value="UniProtKB-KW"/>
</dbReference>
<dbReference type="SMART" id="SM00507">
    <property type="entry name" value="HNHc"/>
    <property type="match status" value="1"/>
</dbReference>
<feature type="domain" description="HNH nuclease" evidence="5">
    <location>
        <begin position="8"/>
        <end position="63"/>
    </location>
</feature>
<dbReference type="Gene3D" id="1.10.30.50">
    <property type="match status" value="1"/>
</dbReference>
<protein>
    <recommendedName>
        <fullName evidence="4">Putative HNH nuclease YajD</fullName>
    </recommendedName>
</protein>